<sequence length="405" mass="46401">MKILKVLLLAIITCNQVNAQESTKDSMAQPETKKSKEWFNSFKIRGYAQVRYNRLLETNPDLGCDQCDKSWGENGGFFLRRARVVFSGQIYKNLFFYIQPDFASSASSSGLHFGQLRDAYFDIGFDSKNEFRVRLGQSKIPYGFENMQSSQNRLPLDRNDGINSAFANERDLGGFFMWAPDRIRKIYADVVKNNFKGSGDYGVFAIGAFNGQTANRPELNNNLHVVARVSYPFTIGDQIIEPGIQAYSGRWVMPSSQVSDGVTTTHDANYTDQRAAASFILYPKPFGIQAEYNIGKGPEFNKETNTIETKSLEGGYATLSYRIQHNEQFFFPFARYQYYKGGKKHELDARSYKVNEVELGLEWQLNKNFELVAMYTISNRRYEDFVLRDNHQKGNLLRLQAQVNF</sequence>
<protein>
    <submittedName>
        <fullName evidence="2">OprO/OprP family phosphate-selective porin</fullName>
    </submittedName>
</protein>
<evidence type="ECO:0000313" key="3">
    <source>
        <dbReference type="Proteomes" id="UP001317001"/>
    </source>
</evidence>
<dbReference type="EMBL" id="CP102382">
    <property type="protein sequence ID" value="UUV21179.1"/>
    <property type="molecule type" value="Genomic_DNA"/>
</dbReference>
<keyword evidence="1" id="KW-0732">Signal</keyword>
<feature type="signal peptide" evidence="1">
    <location>
        <begin position="1"/>
        <end position="19"/>
    </location>
</feature>
<dbReference type="Gene3D" id="2.40.160.10">
    <property type="entry name" value="Porin"/>
    <property type="match status" value="1"/>
</dbReference>
<accession>A0ABY5NS35</accession>
<evidence type="ECO:0000256" key="1">
    <source>
        <dbReference type="SAM" id="SignalP"/>
    </source>
</evidence>
<gene>
    <name evidence="2" type="ORF">NPX36_12750</name>
</gene>
<dbReference type="InterPro" id="IPR023614">
    <property type="entry name" value="Porin_dom_sf"/>
</dbReference>
<dbReference type="InterPro" id="IPR010870">
    <property type="entry name" value="Porin_O/P"/>
</dbReference>
<dbReference type="Pfam" id="PF07396">
    <property type="entry name" value="Porin_O_P"/>
    <property type="match status" value="1"/>
</dbReference>
<dbReference type="RefSeq" id="WP_257499105.1">
    <property type="nucleotide sequence ID" value="NZ_CP102382.1"/>
</dbReference>
<reference evidence="2 3" key="1">
    <citation type="submission" date="2022-08" db="EMBL/GenBank/DDBJ databases">
        <title>Myroides zhujiangensis sp. nov., a novel bacterium isolated from sediment in the Pearl River Estuary.</title>
        <authorList>
            <person name="Cui L."/>
        </authorList>
    </citation>
    <scope>NUCLEOTIDE SEQUENCE [LARGE SCALE GENOMIC DNA]</scope>
    <source>
        <strain evidence="2 3">SCSIO 72103</strain>
    </source>
</reference>
<dbReference type="Proteomes" id="UP001317001">
    <property type="component" value="Chromosome"/>
</dbReference>
<dbReference type="SUPFAM" id="SSF56935">
    <property type="entry name" value="Porins"/>
    <property type="match status" value="1"/>
</dbReference>
<keyword evidence="3" id="KW-1185">Reference proteome</keyword>
<name>A0ABY5NS35_9FLAO</name>
<organism evidence="2 3">
    <name type="scientific">Paenimyroides aestuarii</name>
    <dbReference type="NCBI Taxonomy" id="2968490"/>
    <lineage>
        <taxon>Bacteria</taxon>
        <taxon>Pseudomonadati</taxon>
        <taxon>Bacteroidota</taxon>
        <taxon>Flavobacteriia</taxon>
        <taxon>Flavobacteriales</taxon>
        <taxon>Flavobacteriaceae</taxon>
        <taxon>Paenimyroides</taxon>
    </lineage>
</organism>
<evidence type="ECO:0000313" key="2">
    <source>
        <dbReference type="EMBL" id="UUV21179.1"/>
    </source>
</evidence>
<feature type="chain" id="PRO_5047312230" evidence="1">
    <location>
        <begin position="20"/>
        <end position="405"/>
    </location>
</feature>
<proteinExistence type="predicted"/>